<sequence>MTLVFEARQDAWSHRWVVTRDGSVMERGLPNREAALGAAVLLAQAEHRRNGTEVQVRVQYGKGDVRLERSYGVPQSWVDAR</sequence>
<dbReference type="Proteomes" id="UP001595892">
    <property type="component" value="Unassembled WGS sequence"/>
</dbReference>
<reference evidence="2" key="1">
    <citation type="journal article" date="2019" name="Int. J. Syst. Evol. Microbiol.">
        <title>The Global Catalogue of Microorganisms (GCM) 10K type strain sequencing project: providing services to taxonomists for standard genome sequencing and annotation.</title>
        <authorList>
            <consortium name="The Broad Institute Genomics Platform"/>
            <consortium name="The Broad Institute Genome Sequencing Center for Infectious Disease"/>
            <person name="Wu L."/>
            <person name="Ma J."/>
        </authorList>
    </citation>
    <scope>NUCLEOTIDE SEQUENCE [LARGE SCALE GENOMIC DNA]</scope>
    <source>
        <strain evidence="2">CGMCC 1.13574</strain>
    </source>
</reference>
<name>A0ABV9NL23_9GAMM</name>
<evidence type="ECO:0000313" key="2">
    <source>
        <dbReference type="Proteomes" id="UP001595892"/>
    </source>
</evidence>
<protein>
    <recommendedName>
        <fullName evidence="3">DUF2188 domain-containing protein</fullName>
    </recommendedName>
</protein>
<proteinExistence type="predicted"/>
<organism evidence="1 2">
    <name type="scientific">Coralloluteibacterium thermophilum</name>
    <dbReference type="NCBI Taxonomy" id="2707049"/>
    <lineage>
        <taxon>Bacteria</taxon>
        <taxon>Pseudomonadati</taxon>
        <taxon>Pseudomonadota</taxon>
        <taxon>Gammaproteobacteria</taxon>
        <taxon>Lysobacterales</taxon>
        <taxon>Lysobacteraceae</taxon>
        <taxon>Coralloluteibacterium</taxon>
    </lineage>
</organism>
<evidence type="ECO:0008006" key="3">
    <source>
        <dbReference type="Google" id="ProtNLM"/>
    </source>
</evidence>
<dbReference type="RefSeq" id="WP_377005070.1">
    <property type="nucleotide sequence ID" value="NZ_JBHSGG010000034.1"/>
</dbReference>
<accession>A0ABV9NL23</accession>
<gene>
    <name evidence="1" type="ORF">ACFO3Q_12580</name>
</gene>
<comment type="caution">
    <text evidence="1">The sequence shown here is derived from an EMBL/GenBank/DDBJ whole genome shotgun (WGS) entry which is preliminary data.</text>
</comment>
<evidence type="ECO:0000313" key="1">
    <source>
        <dbReference type="EMBL" id="MFC4729002.1"/>
    </source>
</evidence>
<keyword evidence="2" id="KW-1185">Reference proteome</keyword>
<dbReference type="EMBL" id="JBHSGG010000034">
    <property type="protein sequence ID" value="MFC4729002.1"/>
    <property type="molecule type" value="Genomic_DNA"/>
</dbReference>